<organism evidence="1 2">
    <name type="scientific">Periplaneta americana</name>
    <name type="common">American cockroach</name>
    <name type="synonym">Blatta americana</name>
    <dbReference type="NCBI Taxonomy" id="6978"/>
    <lineage>
        <taxon>Eukaryota</taxon>
        <taxon>Metazoa</taxon>
        <taxon>Ecdysozoa</taxon>
        <taxon>Arthropoda</taxon>
        <taxon>Hexapoda</taxon>
        <taxon>Insecta</taxon>
        <taxon>Pterygota</taxon>
        <taxon>Neoptera</taxon>
        <taxon>Polyneoptera</taxon>
        <taxon>Dictyoptera</taxon>
        <taxon>Blattodea</taxon>
        <taxon>Blattoidea</taxon>
        <taxon>Blattidae</taxon>
        <taxon>Blattinae</taxon>
        <taxon>Periplaneta</taxon>
    </lineage>
</organism>
<keyword evidence="2" id="KW-1185">Reference proteome</keyword>
<sequence length="458" mass="51661">MPDHSPRVTQTNIGQYLVEDLPPKETSYGTHYTEYGGIGERDILGKKLHGEPPVPRSHRHFGSGFKQRQTTTGYVHPKIVNSRLERNKACFVDPPFGNAPLLSEIQKKYKFTHEVNNLHRSRLNLFPRPEQMELSYVERANGPRPETRLNYFETCDRLTCGRPQERLGIRHKSASPLPAWWNVPPFWWLGSPFGPPGPVGNPDDYGHVGLAVERLEQKFPPNLREEIQVERPERYIPGQIHSGGPLDTRRPCQCPAVAMTTYAEKSAYPTFRGPGHWPSSAMEERRSYANRGRTEEEERTCPLYGRTMEDGRTSEDVSCPYCGSPSYVTQEGRNASDCVVAKGGVRGAEQAERCVCPVEQGHPVPGVCPCHLGTTQQKKRATCPVEQGRPVTSAGGILSHSACYEAPETERKLQLHKVGLPFRTDACRWYNDLYPSYKPEPVGRSPKKMLPEMRFSNL</sequence>
<proteinExistence type="predicted"/>
<dbReference type="Proteomes" id="UP001148838">
    <property type="component" value="Unassembled WGS sequence"/>
</dbReference>
<name>A0ABQ8SQM5_PERAM</name>
<reference evidence="1 2" key="1">
    <citation type="journal article" date="2022" name="Allergy">
        <title>Genome assembly and annotation of Periplaneta americana reveal a comprehensive cockroach allergen profile.</title>
        <authorList>
            <person name="Wang L."/>
            <person name="Xiong Q."/>
            <person name="Saelim N."/>
            <person name="Wang L."/>
            <person name="Nong W."/>
            <person name="Wan A.T."/>
            <person name="Shi M."/>
            <person name="Liu X."/>
            <person name="Cao Q."/>
            <person name="Hui J.H.L."/>
            <person name="Sookrung N."/>
            <person name="Leung T.F."/>
            <person name="Tungtrongchitr A."/>
            <person name="Tsui S.K.W."/>
        </authorList>
    </citation>
    <scope>NUCLEOTIDE SEQUENCE [LARGE SCALE GENOMIC DNA]</scope>
    <source>
        <strain evidence="1">PWHHKU_190912</strain>
    </source>
</reference>
<dbReference type="EMBL" id="JAJSOF020000021">
    <property type="protein sequence ID" value="KAJ4436494.1"/>
    <property type="molecule type" value="Genomic_DNA"/>
</dbReference>
<evidence type="ECO:0000313" key="1">
    <source>
        <dbReference type="EMBL" id="KAJ4436494.1"/>
    </source>
</evidence>
<comment type="caution">
    <text evidence="1">The sequence shown here is derived from an EMBL/GenBank/DDBJ whole genome shotgun (WGS) entry which is preliminary data.</text>
</comment>
<accession>A0ABQ8SQM5</accession>
<evidence type="ECO:0000313" key="2">
    <source>
        <dbReference type="Proteomes" id="UP001148838"/>
    </source>
</evidence>
<evidence type="ECO:0008006" key="3">
    <source>
        <dbReference type="Google" id="ProtNLM"/>
    </source>
</evidence>
<gene>
    <name evidence="1" type="ORF">ANN_16525</name>
</gene>
<protein>
    <recommendedName>
        <fullName evidence="3">Protein FAM166B</fullName>
    </recommendedName>
</protein>